<dbReference type="AlphaFoldDB" id="A0A839RQK9"/>
<dbReference type="RefSeq" id="WP_064441438.1">
    <property type="nucleotide sequence ID" value="NZ_BDDI01000014.1"/>
</dbReference>
<reference evidence="2 3" key="1">
    <citation type="submission" date="2020-08" db="EMBL/GenBank/DDBJ databases">
        <title>Sequencing the genomes of 1000 actinobacteria strains.</title>
        <authorList>
            <person name="Klenk H.-P."/>
        </authorList>
    </citation>
    <scope>NUCLEOTIDE SEQUENCE [LARGE SCALE GENOMIC DNA]</scope>
    <source>
        <strain evidence="2 3">DSM 45258</strain>
    </source>
</reference>
<keyword evidence="3" id="KW-1185">Reference proteome</keyword>
<dbReference type="EMBL" id="JACHWS010000003">
    <property type="protein sequence ID" value="MBB3038820.1"/>
    <property type="molecule type" value="Genomic_DNA"/>
</dbReference>
<accession>A0A839RQK9</accession>
<dbReference type="OrthoDB" id="4775484at2"/>
<protein>
    <submittedName>
        <fullName evidence="2">Uncharacterized protein</fullName>
    </submittedName>
</protein>
<keyword evidence="1" id="KW-0472">Membrane</keyword>
<evidence type="ECO:0000313" key="3">
    <source>
        <dbReference type="Proteomes" id="UP000567922"/>
    </source>
</evidence>
<comment type="caution">
    <text evidence="2">The sequence shown here is derived from an EMBL/GenBank/DDBJ whole genome shotgun (WGS) entry which is preliminary data.</text>
</comment>
<evidence type="ECO:0000256" key="1">
    <source>
        <dbReference type="SAM" id="Phobius"/>
    </source>
</evidence>
<gene>
    <name evidence="2" type="ORF">FHU29_003289</name>
</gene>
<name>A0A839RQK9_9ACTN</name>
<sequence length="208" mass="22478">MAEWNNARRWRIASVVVFVGFLVVVVIVGYLTPPRTSDSIRTDRLGPVSGESAEDYAARAAAALSEAPEEPTWALLTFDPPARLAEVIDVTGDTRISRVVVDGSAGARPDDDKYRILPDMPIDLPAPVPGVNNSYDALETAVSSALSRLRTFRGAFEDGTPPDCSCVVGVVVRADGETLRRISEHKGVYTAEPLPDDAVWGRFAVRAR</sequence>
<keyword evidence="1" id="KW-1133">Transmembrane helix</keyword>
<feature type="transmembrane region" description="Helical" evidence="1">
    <location>
        <begin position="12"/>
        <end position="31"/>
    </location>
</feature>
<evidence type="ECO:0000313" key="2">
    <source>
        <dbReference type="EMBL" id="MBB3038820.1"/>
    </source>
</evidence>
<dbReference type="Proteomes" id="UP000567922">
    <property type="component" value="Unassembled WGS sequence"/>
</dbReference>
<proteinExistence type="predicted"/>
<organism evidence="2 3">
    <name type="scientific">Hoyosella altamirensis</name>
    <dbReference type="NCBI Taxonomy" id="616997"/>
    <lineage>
        <taxon>Bacteria</taxon>
        <taxon>Bacillati</taxon>
        <taxon>Actinomycetota</taxon>
        <taxon>Actinomycetes</taxon>
        <taxon>Mycobacteriales</taxon>
        <taxon>Hoyosellaceae</taxon>
        <taxon>Hoyosella</taxon>
    </lineage>
</organism>
<keyword evidence="1" id="KW-0812">Transmembrane</keyword>